<dbReference type="Proteomes" id="UP000469558">
    <property type="component" value="Unassembled WGS sequence"/>
</dbReference>
<dbReference type="InterPro" id="IPR050977">
    <property type="entry name" value="Fungal_Meroterpenoid_Isomerase"/>
</dbReference>
<dbReference type="SUPFAM" id="SSF54427">
    <property type="entry name" value="NTF2-like"/>
    <property type="match status" value="1"/>
</dbReference>
<proteinExistence type="predicted"/>
<protein>
    <submittedName>
        <fullName evidence="1">Monooxygenase ptaG</fullName>
    </submittedName>
</protein>
<keyword evidence="2" id="KW-1185">Reference proteome</keyword>
<keyword evidence="1" id="KW-0503">Monooxygenase</keyword>
<keyword evidence="1" id="KW-0560">Oxidoreductase</keyword>
<organism evidence="1 2">
    <name type="scientific">Lachnellula suecica</name>
    <dbReference type="NCBI Taxonomy" id="602035"/>
    <lineage>
        <taxon>Eukaryota</taxon>
        <taxon>Fungi</taxon>
        <taxon>Dikarya</taxon>
        <taxon>Ascomycota</taxon>
        <taxon>Pezizomycotina</taxon>
        <taxon>Leotiomycetes</taxon>
        <taxon>Helotiales</taxon>
        <taxon>Lachnaceae</taxon>
        <taxon>Lachnellula</taxon>
    </lineage>
</organism>
<dbReference type="OrthoDB" id="3758478at2759"/>
<dbReference type="EMBL" id="QGMK01000071">
    <property type="protein sequence ID" value="TVY84587.1"/>
    <property type="molecule type" value="Genomic_DNA"/>
</dbReference>
<name>A0A8T9CJB9_9HELO</name>
<reference evidence="1 2" key="1">
    <citation type="submission" date="2018-05" db="EMBL/GenBank/DDBJ databases">
        <title>Genome sequencing and assembly of the regulated plant pathogen Lachnellula willkommii and related sister species for the development of diagnostic species identification markers.</title>
        <authorList>
            <person name="Giroux E."/>
            <person name="Bilodeau G."/>
        </authorList>
    </citation>
    <scope>NUCLEOTIDE SEQUENCE [LARGE SCALE GENOMIC DNA]</scope>
    <source>
        <strain evidence="1 2">CBS 268.59</strain>
    </source>
</reference>
<sequence>MSAPANIQAATIDKYVAGWKKMSPQEMLATWSGNATQQGLPFTMSQPPKTRAQVEASLPKLSEILLNFKVTVTIYHGYIRHFNLTHPKLTIHNVVHDPSKGKAVIYAVSQADTPFGVPWRNEYASFLTFDESGEKIVKLEEMVDSAFVKAFLPPFQKYMSEQASQSG</sequence>
<comment type="caution">
    <text evidence="1">The sequence shown here is derived from an EMBL/GenBank/DDBJ whole genome shotgun (WGS) entry which is preliminary data.</text>
</comment>
<dbReference type="GO" id="GO:0004497">
    <property type="term" value="F:monooxygenase activity"/>
    <property type="evidence" value="ECO:0007669"/>
    <property type="project" value="UniProtKB-KW"/>
</dbReference>
<evidence type="ECO:0000313" key="2">
    <source>
        <dbReference type="Proteomes" id="UP000469558"/>
    </source>
</evidence>
<dbReference type="AlphaFoldDB" id="A0A8T9CJB9"/>
<evidence type="ECO:0000313" key="1">
    <source>
        <dbReference type="EMBL" id="TVY84587.1"/>
    </source>
</evidence>
<dbReference type="Gene3D" id="3.10.450.50">
    <property type="match status" value="1"/>
</dbReference>
<gene>
    <name evidence="1" type="primary">ptaG_0</name>
    <name evidence="1" type="ORF">LSUE1_G000564</name>
</gene>
<accession>A0A8T9CJB9</accession>
<dbReference type="InterPro" id="IPR032710">
    <property type="entry name" value="NTF2-like_dom_sf"/>
</dbReference>
<dbReference type="PANTHER" id="PTHR39598">
    <property type="entry name" value="AUSTINOL SYNTHESIS PROTEIN F-RELATED"/>
    <property type="match status" value="1"/>
</dbReference>
<dbReference type="PANTHER" id="PTHR39598:SF1">
    <property type="entry name" value="AUSTINOID BIOSYNTHESIS CLUSTERS PROTEIN F-RELATED"/>
    <property type="match status" value="1"/>
</dbReference>